<dbReference type="UniPathway" id="UPA00378"/>
<dbReference type="Gene3D" id="3.40.50.11380">
    <property type="match status" value="1"/>
</dbReference>
<feature type="repeat" description="TPR" evidence="8">
    <location>
        <begin position="65"/>
        <end position="98"/>
    </location>
</feature>
<feature type="domain" description="O-GlcNAc transferase C-terminal" evidence="9">
    <location>
        <begin position="422"/>
        <end position="573"/>
    </location>
</feature>
<dbReference type="PANTHER" id="PTHR44835">
    <property type="entry name" value="UDP-N-ACETYLGLUCOSAMINE--PEPTIDE N-ACETYLGLUCOSAMINYLTRANSFERASE SPINDLY-RELATED"/>
    <property type="match status" value="1"/>
</dbReference>
<name>A0A7C3ZYM3_9CYAN</name>
<dbReference type="EC" id="2.4.1.255" evidence="3"/>
<dbReference type="Gene3D" id="3.40.50.2000">
    <property type="entry name" value="Glycogen Phosphorylase B"/>
    <property type="match status" value="1"/>
</dbReference>
<dbReference type="PROSITE" id="PS50293">
    <property type="entry name" value="TPR_REGION"/>
    <property type="match status" value="2"/>
</dbReference>
<keyword evidence="6" id="KW-0677">Repeat</keyword>
<evidence type="ECO:0000313" key="10">
    <source>
        <dbReference type="EMBL" id="HGG02668.1"/>
    </source>
</evidence>
<dbReference type="SUPFAM" id="SSF48452">
    <property type="entry name" value="TPR-like"/>
    <property type="match status" value="1"/>
</dbReference>
<accession>A0A7C3ZYM3</accession>
<dbReference type="AlphaFoldDB" id="A0A7C3ZYM3"/>
<sequence length="790" mass="88257">MDVRIAQQVTAAVQPDIEQTSGLPPHNNTPALDYDQYGKGDFRQGGLPETIASLQQAIKLQPDLAAPYKTLGNALLAAGDLEAAGRSYSLAVALAPDWAEAHANLGSVLYRQGELEAAAECYQKAISLNPSLAGVWLNWGNLWHHQGQTNQALDCWERAITINPNIGGSQLHINMGNLRLKRGDYLAAAASYQQAVDLDSDSAAAHSHLGAARLYQGEFPEAIAAFQRALQLNPDSAEVHCNLGLAITRQTRQQGQLSEATFNQACICFQRAIELQGDLLAAHQGIFYLITTPHPGNLDFDIIRKSAAQYRQFCPPPYQPIAKTAFLIAYLFSGFASAAKDIFWEIEQHLGQLEKPLAHQIISIIYSWLQFGAYRLRDDLTSNSRLSLFMGQIYADYLRATGLYASTPKTINGGSPGAATRNIPLKIGFISSNFWRHSVSWCSADIISELAQISPHIYFYVPKQVKEDDMTVRFKSIGTKFYRHNPGVDDIAQAMVEEILKDDLDILVDIDSVTEPVHCQILYRQPARACISWLGFEAPFISEQNYFLSDWHTHPQGVEKYYPEKLLRMPDCFTAVSGFKSNPVNRAALRAAMRLGQEQVVYLCATPATKVNRELVAAQIAIIQAVPNSILIYKGKGDIQVIKSLYWEQCHEQNVSAHRVRFLGINPTEEEHRTIYSIADVFLDSYPYNGGTHNLEALWFNLPVVTKVGEQFLARMGYSFLTTLGIAEGVAWSWDEYVEWGVKLGLDASLRHHLRERLRASKQPDNLAPLWNPRKFARDMYGIFEQLIID</sequence>
<organism evidence="10">
    <name type="scientific">Planktothricoides sp. SpSt-374</name>
    <dbReference type="NCBI Taxonomy" id="2282167"/>
    <lineage>
        <taxon>Bacteria</taxon>
        <taxon>Bacillati</taxon>
        <taxon>Cyanobacteriota</taxon>
        <taxon>Cyanophyceae</taxon>
        <taxon>Oscillatoriophycideae</taxon>
        <taxon>Oscillatoriales</taxon>
        <taxon>Oscillatoriaceae</taxon>
        <taxon>Planktothricoides</taxon>
    </lineage>
</organism>
<evidence type="ECO:0000256" key="8">
    <source>
        <dbReference type="PROSITE-ProRule" id="PRU00339"/>
    </source>
</evidence>
<feature type="repeat" description="TPR" evidence="8">
    <location>
        <begin position="133"/>
        <end position="166"/>
    </location>
</feature>
<evidence type="ECO:0000256" key="5">
    <source>
        <dbReference type="ARBA" id="ARBA00022679"/>
    </source>
</evidence>
<dbReference type="SMART" id="SM00028">
    <property type="entry name" value="TPR"/>
    <property type="match status" value="5"/>
</dbReference>
<evidence type="ECO:0000256" key="6">
    <source>
        <dbReference type="ARBA" id="ARBA00022737"/>
    </source>
</evidence>
<dbReference type="GO" id="GO:0097363">
    <property type="term" value="F:protein O-acetylglucosaminyltransferase activity"/>
    <property type="evidence" value="ECO:0007669"/>
    <property type="project" value="UniProtKB-EC"/>
</dbReference>
<dbReference type="InterPro" id="IPR011990">
    <property type="entry name" value="TPR-like_helical_dom_sf"/>
</dbReference>
<evidence type="ECO:0000256" key="2">
    <source>
        <dbReference type="ARBA" id="ARBA00005386"/>
    </source>
</evidence>
<keyword evidence="5 10" id="KW-0808">Transferase</keyword>
<comment type="caution">
    <text evidence="10">The sequence shown here is derived from an EMBL/GenBank/DDBJ whole genome shotgun (WGS) entry which is preliminary data.</text>
</comment>
<dbReference type="InterPro" id="IPR029489">
    <property type="entry name" value="OGT/SEC/SPY_C"/>
</dbReference>
<evidence type="ECO:0000256" key="1">
    <source>
        <dbReference type="ARBA" id="ARBA00004922"/>
    </source>
</evidence>
<dbReference type="PROSITE" id="PS50005">
    <property type="entry name" value="TPR"/>
    <property type="match status" value="5"/>
</dbReference>
<feature type="domain" description="O-GlcNAc transferase C-terminal" evidence="9">
    <location>
        <begin position="589"/>
        <end position="780"/>
    </location>
</feature>
<dbReference type="Gene3D" id="1.25.40.10">
    <property type="entry name" value="Tetratricopeptide repeat domain"/>
    <property type="match status" value="3"/>
</dbReference>
<proteinExistence type="inferred from homology"/>
<keyword evidence="4" id="KW-0328">Glycosyltransferase</keyword>
<dbReference type="PANTHER" id="PTHR44835:SF1">
    <property type="entry name" value="PROTEIN O-GLCNAC TRANSFERASE"/>
    <property type="match status" value="1"/>
</dbReference>
<dbReference type="InterPro" id="IPR019734">
    <property type="entry name" value="TPR_rpt"/>
</dbReference>
<comment type="similarity">
    <text evidence="2">Belongs to the glycosyltransferase 41 family. O-GlcNAc transferase subfamily.</text>
</comment>
<evidence type="ECO:0000256" key="4">
    <source>
        <dbReference type="ARBA" id="ARBA00022676"/>
    </source>
</evidence>
<gene>
    <name evidence="10" type="ORF">ENR15_19010</name>
</gene>
<keyword evidence="7 8" id="KW-0802">TPR repeat</keyword>
<dbReference type="EMBL" id="DSPX01000196">
    <property type="protein sequence ID" value="HGG02668.1"/>
    <property type="molecule type" value="Genomic_DNA"/>
</dbReference>
<dbReference type="InterPro" id="IPR051939">
    <property type="entry name" value="Glycosyltr_41/O-GlcNAc_trsf"/>
</dbReference>
<dbReference type="SUPFAM" id="SSF53756">
    <property type="entry name" value="UDP-Glycosyltransferase/glycogen phosphorylase"/>
    <property type="match status" value="1"/>
</dbReference>
<evidence type="ECO:0000259" key="9">
    <source>
        <dbReference type="Pfam" id="PF13844"/>
    </source>
</evidence>
<feature type="repeat" description="TPR" evidence="8">
    <location>
        <begin position="99"/>
        <end position="132"/>
    </location>
</feature>
<protein>
    <recommendedName>
        <fullName evidence="3">protein O-GlcNAc transferase</fullName>
        <ecNumber evidence="3">2.4.1.255</ecNumber>
    </recommendedName>
</protein>
<evidence type="ECO:0000256" key="3">
    <source>
        <dbReference type="ARBA" id="ARBA00011970"/>
    </source>
</evidence>
<evidence type="ECO:0000256" key="7">
    <source>
        <dbReference type="ARBA" id="ARBA00022803"/>
    </source>
</evidence>
<feature type="repeat" description="TPR" evidence="8">
    <location>
        <begin position="169"/>
        <end position="202"/>
    </location>
</feature>
<feature type="repeat" description="TPR" evidence="8">
    <location>
        <begin position="203"/>
        <end position="236"/>
    </location>
</feature>
<dbReference type="Pfam" id="PF13844">
    <property type="entry name" value="Glyco_transf_41"/>
    <property type="match status" value="2"/>
</dbReference>
<comment type="pathway">
    <text evidence="1">Protein modification; protein glycosylation.</text>
</comment>
<reference evidence="10" key="1">
    <citation type="journal article" date="2020" name="mSystems">
        <title>Genome- and Community-Level Interaction Insights into Carbon Utilization and Element Cycling Functions of Hydrothermarchaeota in Hydrothermal Sediment.</title>
        <authorList>
            <person name="Zhou Z."/>
            <person name="Liu Y."/>
            <person name="Xu W."/>
            <person name="Pan J."/>
            <person name="Luo Z.H."/>
            <person name="Li M."/>
        </authorList>
    </citation>
    <scope>NUCLEOTIDE SEQUENCE [LARGE SCALE GENOMIC DNA]</scope>
    <source>
        <strain evidence="10">SpSt-374</strain>
    </source>
</reference>
<dbReference type="Pfam" id="PF13414">
    <property type="entry name" value="TPR_11"/>
    <property type="match status" value="2"/>
</dbReference>
<dbReference type="Pfam" id="PF00515">
    <property type="entry name" value="TPR_1"/>
    <property type="match status" value="2"/>
</dbReference>